<evidence type="ECO:0000256" key="4">
    <source>
        <dbReference type="ARBA" id="ARBA00022741"/>
    </source>
</evidence>
<keyword evidence="4" id="KW-0547">Nucleotide-binding</keyword>
<name>A0A2R8B878_9RHOB</name>
<dbReference type="RefSeq" id="WP_108853205.1">
    <property type="nucleotide sequence ID" value="NZ_OMOQ01000001.1"/>
</dbReference>
<feature type="domain" description="Ribose-phosphate pyrophosphokinase N-terminal" evidence="8">
    <location>
        <begin position="1"/>
        <end position="121"/>
    </location>
</feature>
<accession>A0A2R8B878</accession>
<dbReference type="InterPro" id="IPR000836">
    <property type="entry name" value="PRTase_dom"/>
</dbReference>
<evidence type="ECO:0000259" key="8">
    <source>
        <dbReference type="Pfam" id="PF13793"/>
    </source>
</evidence>
<evidence type="ECO:0000256" key="7">
    <source>
        <dbReference type="ARBA" id="ARBA00049535"/>
    </source>
</evidence>
<dbReference type="EMBL" id="OMOQ01000001">
    <property type="protein sequence ID" value="SPH18806.1"/>
    <property type="molecule type" value="Genomic_DNA"/>
</dbReference>
<gene>
    <name evidence="9" type="primary">prs_1</name>
    <name evidence="9" type="ORF">DEA8626_02351</name>
</gene>
<dbReference type="InterPro" id="IPR005946">
    <property type="entry name" value="Rib-P_diPkinase"/>
</dbReference>
<dbReference type="GO" id="GO:0004749">
    <property type="term" value="F:ribose phosphate diphosphokinase activity"/>
    <property type="evidence" value="ECO:0007669"/>
    <property type="project" value="UniProtKB-EC"/>
</dbReference>
<keyword evidence="10" id="KW-1185">Reference proteome</keyword>
<dbReference type="CDD" id="cd06223">
    <property type="entry name" value="PRTases_typeI"/>
    <property type="match status" value="1"/>
</dbReference>
<evidence type="ECO:0000313" key="9">
    <source>
        <dbReference type="EMBL" id="SPH18806.1"/>
    </source>
</evidence>
<organism evidence="9 10">
    <name type="scientific">Albidovulum aquaemixtae</name>
    <dbReference type="NCBI Taxonomy" id="1542388"/>
    <lineage>
        <taxon>Bacteria</taxon>
        <taxon>Pseudomonadati</taxon>
        <taxon>Pseudomonadota</taxon>
        <taxon>Alphaproteobacteria</taxon>
        <taxon>Rhodobacterales</taxon>
        <taxon>Paracoccaceae</taxon>
        <taxon>Albidovulum</taxon>
    </lineage>
</organism>
<dbReference type="InterPro" id="IPR029057">
    <property type="entry name" value="PRTase-like"/>
</dbReference>
<dbReference type="GO" id="GO:0016301">
    <property type="term" value="F:kinase activity"/>
    <property type="evidence" value="ECO:0007669"/>
    <property type="project" value="UniProtKB-KW"/>
</dbReference>
<dbReference type="NCBIfam" id="TIGR01251">
    <property type="entry name" value="ribP_PPkin"/>
    <property type="match status" value="1"/>
</dbReference>
<dbReference type="Proteomes" id="UP000244924">
    <property type="component" value="Unassembled WGS sequence"/>
</dbReference>
<proteinExistence type="predicted"/>
<dbReference type="SMART" id="SM01400">
    <property type="entry name" value="Pribosyltran_N"/>
    <property type="match status" value="1"/>
</dbReference>
<dbReference type="Pfam" id="PF13793">
    <property type="entry name" value="Pribosyltran_N"/>
    <property type="match status" value="1"/>
</dbReference>
<keyword evidence="3" id="KW-0545">Nucleotide biosynthesis</keyword>
<evidence type="ECO:0000256" key="1">
    <source>
        <dbReference type="ARBA" id="ARBA00013247"/>
    </source>
</evidence>
<dbReference type="FunFam" id="3.40.50.2020:FF:000014">
    <property type="entry name" value="Ribose-phosphate pyrophosphokinase 1"/>
    <property type="match status" value="1"/>
</dbReference>
<dbReference type="InterPro" id="IPR029099">
    <property type="entry name" value="Pribosyltran_N"/>
</dbReference>
<dbReference type="EC" id="2.7.6.1" evidence="1"/>
<evidence type="ECO:0000256" key="6">
    <source>
        <dbReference type="ARBA" id="ARBA00022840"/>
    </source>
</evidence>
<keyword evidence="2 9" id="KW-0808">Transferase</keyword>
<comment type="catalytic activity">
    <reaction evidence="7">
        <text>D-ribose 5-phosphate + ATP = 5-phospho-alpha-D-ribose 1-diphosphate + AMP + H(+)</text>
        <dbReference type="Rhea" id="RHEA:15609"/>
        <dbReference type="ChEBI" id="CHEBI:15378"/>
        <dbReference type="ChEBI" id="CHEBI:30616"/>
        <dbReference type="ChEBI" id="CHEBI:58017"/>
        <dbReference type="ChEBI" id="CHEBI:78346"/>
        <dbReference type="ChEBI" id="CHEBI:456215"/>
        <dbReference type="EC" id="2.7.6.1"/>
    </reaction>
</comment>
<dbReference type="PANTHER" id="PTHR10210:SF32">
    <property type="entry name" value="RIBOSE-PHOSPHATE PYROPHOSPHOKINASE 2"/>
    <property type="match status" value="1"/>
</dbReference>
<protein>
    <recommendedName>
        <fullName evidence="1">ribose-phosphate diphosphokinase</fullName>
        <ecNumber evidence="1">2.7.6.1</ecNumber>
    </recommendedName>
</protein>
<evidence type="ECO:0000256" key="2">
    <source>
        <dbReference type="ARBA" id="ARBA00022679"/>
    </source>
</evidence>
<dbReference type="GO" id="GO:0002189">
    <property type="term" value="C:ribose phosphate diphosphokinase complex"/>
    <property type="evidence" value="ECO:0007669"/>
    <property type="project" value="TreeGrafter"/>
</dbReference>
<evidence type="ECO:0000256" key="3">
    <source>
        <dbReference type="ARBA" id="ARBA00022727"/>
    </source>
</evidence>
<dbReference type="AlphaFoldDB" id="A0A2R8B878"/>
<sequence length="325" mass="35478">MLLFAMEASRDFGQAVAGHLGTNLDPHEERAFEDGEHKSRPLVNVRGRDAYVIQGLHGDAEQNTNDKLVRLLMFLATLKDDGAARVTAVIPYLAYARKDRQTKARDPVATRTLARLIESVGTDSVMTLDVHNLAAFQNAFRCCNWHLDTRSLFARHVIPQLGSAELSVVSPDAGGVKRAQLFREMLEGLLGRPVRAAFMEKRRSAGVVSGSHLVGDAEGRTAIVVDDMIASGGTMVRAAQALKERGAEQVIAFAAHGLFTKGAEQALEDAAIDRWIVTDTVPRRSIDPVLFDRRVEVVSAAPLFAEAIRRLHHDGSLVELLSFPG</sequence>
<dbReference type="GO" id="GO:0000287">
    <property type="term" value="F:magnesium ion binding"/>
    <property type="evidence" value="ECO:0007669"/>
    <property type="project" value="InterPro"/>
</dbReference>
<dbReference type="SUPFAM" id="SSF53271">
    <property type="entry name" value="PRTase-like"/>
    <property type="match status" value="1"/>
</dbReference>
<keyword evidence="6" id="KW-0067">ATP-binding</keyword>
<dbReference type="GO" id="GO:0005524">
    <property type="term" value="F:ATP binding"/>
    <property type="evidence" value="ECO:0007669"/>
    <property type="project" value="UniProtKB-KW"/>
</dbReference>
<dbReference type="GO" id="GO:0006164">
    <property type="term" value="P:purine nucleotide biosynthetic process"/>
    <property type="evidence" value="ECO:0007669"/>
    <property type="project" value="TreeGrafter"/>
</dbReference>
<dbReference type="GO" id="GO:0006015">
    <property type="term" value="P:5-phosphoribose 1-diphosphate biosynthetic process"/>
    <property type="evidence" value="ECO:0007669"/>
    <property type="project" value="TreeGrafter"/>
</dbReference>
<keyword evidence="5 9" id="KW-0418">Kinase</keyword>
<dbReference type="Gene3D" id="3.40.50.2020">
    <property type="match status" value="2"/>
</dbReference>
<evidence type="ECO:0000256" key="5">
    <source>
        <dbReference type="ARBA" id="ARBA00022777"/>
    </source>
</evidence>
<dbReference type="GO" id="GO:0005737">
    <property type="term" value="C:cytoplasm"/>
    <property type="evidence" value="ECO:0007669"/>
    <property type="project" value="TreeGrafter"/>
</dbReference>
<reference evidence="9 10" key="1">
    <citation type="submission" date="2018-03" db="EMBL/GenBank/DDBJ databases">
        <authorList>
            <person name="Keele B.F."/>
        </authorList>
    </citation>
    <scope>NUCLEOTIDE SEQUENCE [LARGE SCALE GENOMIC DNA]</scope>
    <source>
        <strain evidence="9 10">CECT 8626</strain>
    </source>
</reference>
<dbReference type="OrthoDB" id="324294at2"/>
<dbReference type="Pfam" id="PF14572">
    <property type="entry name" value="Pribosyl_synth"/>
    <property type="match status" value="1"/>
</dbReference>
<evidence type="ECO:0000313" key="10">
    <source>
        <dbReference type="Proteomes" id="UP000244924"/>
    </source>
</evidence>
<dbReference type="PANTHER" id="PTHR10210">
    <property type="entry name" value="RIBOSE-PHOSPHATE DIPHOSPHOKINASE FAMILY MEMBER"/>
    <property type="match status" value="1"/>
</dbReference>